<dbReference type="EMBL" id="CAJVPZ010078509">
    <property type="protein sequence ID" value="CAG8806246.1"/>
    <property type="molecule type" value="Genomic_DNA"/>
</dbReference>
<comment type="caution">
    <text evidence="1">The sequence shown here is derived from an EMBL/GenBank/DDBJ whole genome shotgun (WGS) entry which is preliminary data.</text>
</comment>
<proteinExistence type="predicted"/>
<organism evidence="1 2">
    <name type="scientific">Racocetra fulgida</name>
    <dbReference type="NCBI Taxonomy" id="60492"/>
    <lineage>
        <taxon>Eukaryota</taxon>
        <taxon>Fungi</taxon>
        <taxon>Fungi incertae sedis</taxon>
        <taxon>Mucoromycota</taxon>
        <taxon>Glomeromycotina</taxon>
        <taxon>Glomeromycetes</taxon>
        <taxon>Diversisporales</taxon>
        <taxon>Gigasporaceae</taxon>
        <taxon>Racocetra</taxon>
    </lineage>
</organism>
<feature type="non-terminal residue" evidence="1">
    <location>
        <position position="44"/>
    </location>
</feature>
<feature type="non-terminal residue" evidence="1">
    <location>
        <position position="1"/>
    </location>
</feature>
<name>A0A9N9K1R0_9GLOM</name>
<reference evidence="1" key="1">
    <citation type="submission" date="2021-06" db="EMBL/GenBank/DDBJ databases">
        <authorList>
            <person name="Kallberg Y."/>
            <person name="Tangrot J."/>
            <person name="Rosling A."/>
        </authorList>
    </citation>
    <scope>NUCLEOTIDE SEQUENCE</scope>
    <source>
        <strain evidence="1">IN212</strain>
    </source>
</reference>
<keyword evidence="2" id="KW-1185">Reference proteome</keyword>
<dbReference type="OrthoDB" id="2424990at2759"/>
<dbReference type="AlphaFoldDB" id="A0A9N9K1R0"/>
<sequence>ITTIEAKLEELCLYYSQIDTIYSEKQNVQPTFLENFGLNNEDNI</sequence>
<dbReference type="Proteomes" id="UP000789396">
    <property type="component" value="Unassembled WGS sequence"/>
</dbReference>
<evidence type="ECO:0000313" key="1">
    <source>
        <dbReference type="EMBL" id="CAG8806246.1"/>
    </source>
</evidence>
<evidence type="ECO:0000313" key="2">
    <source>
        <dbReference type="Proteomes" id="UP000789396"/>
    </source>
</evidence>
<protein>
    <submittedName>
        <fullName evidence="1">3078_t:CDS:1</fullName>
    </submittedName>
</protein>
<gene>
    <name evidence="1" type="ORF">RFULGI_LOCUS18255</name>
</gene>
<accession>A0A9N9K1R0</accession>